<dbReference type="InterPro" id="IPR051019">
    <property type="entry name" value="VLCFA-Steroid_DH"/>
</dbReference>
<dbReference type="PANTHER" id="PTHR43899:SF13">
    <property type="entry name" value="RH59310P"/>
    <property type="match status" value="1"/>
</dbReference>
<keyword evidence="3" id="KW-0560">Oxidoreductase</keyword>
<evidence type="ECO:0000313" key="4">
    <source>
        <dbReference type="EMBL" id="CAI3979273.1"/>
    </source>
</evidence>
<protein>
    <submittedName>
        <fullName evidence="6">Cholinesterase</fullName>
    </submittedName>
</protein>
<comment type="caution">
    <text evidence="4">The sequence shown here is derived from an EMBL/GenBank/DDBJ whole genome shotgun (WGS) entry which is preliminary data.</text>
</comment>
<dbReference type="GO" id="GO:0005783">
    <property type="term" value="C:endoplasmic reticulum"/>
    <property type="evidence" value="ECO:0007669"/>
    <property type="project" value="UniProtKB-SubCell"/>
</dbReference>
<sequence>MLSFSLSTRAWLRLGGFLVAALAYLLQAHRSLSSRAASYVKAGHWAVVLGGSEGIGEAWAFQLAHLDMNLVLVARRLKPLEDVKEALLKSKPNIQVDLVTQDLAQLNESRIAEMLEGREVRLLIHNAAHVGATGSFLDADLGSFMSSVDVNVKSVATASYVFGNELKLRGVPGGIVLMSSIAGEVGSAYVANYAATKAYITTLSRGLSDEWWPIGVDALACVAGATITPTYLQSTSAGARALIEQEPLDVVQECLANLGRTSMIVTGALNKMATAIWTRVLPKGFATQTIGQQTGRMLGIS</sequence>
<dbReference type="PANTHER" id="PTHR43899">
    <property type="entry name" value="RH59310P"/>
    <property type="match status" value="1"/>
</dbReference>
<dbReference type="Gene3D" id="3.40.50.720">
    <property type="entry name" value="NAD(P)-binding Rossmann-like Domain"/>
    <property type="match status" value="1"/>
</dbReference>
<dbReference type="GO" id="GO:0016491">
    <property type="term" value="F:oxidoreductase activity"/>
    <property type="evidence" value="ECO:0007669"/>
    <property type="project" value="UniProtKB-KW"/>
</dbReference>
<evidence type="ECO:0000313" key="5">
    <source>
        <dbReference type="EMBL" id="CAL1132648.1"/>
    </source>
</evidence>
<reference evidence="5" key="2">
    <citation type="submission" date="2024-04" db="EMBL/GenBank/DDBJ databases">
        <authorList>
            <person name="Chen Y."/>
            <person name="Shah S."/>
            <person name="Dougan E. K."/>
            <person name="Thang M."/>
            <person name="Chan C."/>
        </authorList>
    </citation>
    <scope>NUCLEOTIDE SEQUENCE [LARGE SCALE GENOMIC DNA]</scope>
</reference>
<dbReference type="EMBL" id="CAMXCT030000471">
    <property type="protein sequence ID" value="CAL4766585.1"/>
    <property type="molecule type" value="Genomic_DNA"/>
</dbReference>
<accession>A0A9P1BTU3</accession>
<dbReference type="OrthoDB" id="1393670at2759"/>
<dbReference type="Pfam" id="PF00106">
    <property type="entry name" value="adh_short"/>
    <property type="match status" value="1"/>
</dbReference>
<evidence type="ECO:0000313" key="7">
    <source>
        <dbReference type="Proteomes" id="UP001152797"/>
    </source>
</evidence>
<dbReference type="InterPro" id="IPR020904">
    <property type="entry name" value="Sc_DH/Rdtase_CS"/>
</dbReference>
<organism evidence="4">
    <name type="scientific">Cladocopium goreaui</name>
    <dbReference type="NCBI Taxonomy" id="2562237"/>
    <lineage>
        <taxon>Eukaryota</taxon>
        <taxon>Sar</taxon>
        <taxon>Alveolata</taxon>
        <taxon>Dinophyceae</taxon>
        <taxon>Suessiales</taxon>
        <taxon>Symbiodiniaceae</taxon>
        <taxon>Cladocopium</taxon>
    </lineage>
</organism>
<name>A0A9P1BTU3_9DINO</name>
<reference evidence="4" key="1">
    <citation type="submission" date="2022-10" db="EMBL/GenBank/DDBJ databases">
        <authorList>
            <person name="Chen Y."/>
            <person name="Dougan E. K."/>
            <person name="Chan C."/>
            <person name="Rhodes N."/>
            <person name="Thang M."/>
        </authorList>
    </citation>
    <scope>NUCLEOTIDE SEQUENCE</scope>
</reference>
<dbReference type="EMBL" id="CAMXCT020000471">
    <property type="protein sequence ID" value="CAL1132648.1"/>
    <property type="molecule type" value="Genomic_DNA"/>
</dbReference>
<dbReference type="PROSITE" id="PS00061">
    <property type="entry name" value="ADH_SHORT"/>
    <property type="match status" value="1"/>
</dbReference>
<dbReference type="Proteomes" id="UP001152797">
    <property type="component" value="Unassembled WGS sequence"/>
</dbReference>
<dbReference type="SUPFAM" id="SSF51735">
    <property type="entry name" value="NAD(P)-binding Rossmann-fold domains"/>
    <property type="match status" value="1"/>
</dbReference>
<dbReference type="AlphaFoldDB" id="A0A9P1BTU3"/>
<proteinExistence type="inferred from homology"/>
<dbReference type="InterPro" id="IPR002347">
    <property type="entry name" value="SDR_fam"/>
</dbReference>
<comment type="subcellular location">
    <subcellularLocation>
        <location evidence="1">Endoplasmic reticulum</location>
    </subcellularLocation>
</comment>
<gene>
    <name evidence="4" type="ORF">C1SCF055_LOCUS7238</name>
</gene>
<dbReference type="InterPro" id="IPR036291">
    <property type="entry name" value="NAD(P)-bd_dom_sf"/>
</dbReference>
<evidence type="ECO:0000256" key="1">
    <source>
        <dbReference type="ARBA" id="ARBA00004240"/>
    </source>
</evidence>
<keyword evidence="7" id="KW-1185">Reference proteome</keyword>
<evidence type="ECO:0000256" key="2">
    <source>
        <dbReference type="ARBA" id="ARBA00006484"/>
    </source>
</evidence>
<dbReference type="PRINTS" id="PR00081">
    <property type="entry name" value="GDHRDH"/>
</dbReference>
<dbReference type="EMBL" id="CAMXCT010000471">
    <property type="protein sequence ID" value="CAI3979273.1"/>
    <property type="molecule type" value="Genomic_DNA"/>
</dbReference>
<evidence type="ECO:0000313" key="6">
    <source>
        <dbReference type="EMBL" id="CAL4766585.1"/>
    </source>
</evidence>
<evidence type="ECO:0000256" key="3">
    <source>
        <dbReference type="ARBA" id="ARBA00023002"/>
    </source>
</evidence>
<comment type="similarity">
    <text evidence="2">Belongs to the short-chain dehydrogenases/reductases (SDR) family.</text>
</comment>